<organism evidence="1 2">
    <name type="scientific">Reticulomyxa filosa</name>
    <dbReference type="NCBI Taxonomy" id="46433"/>
    <lineage>
        <taxon>Eukaryota</taxon>
        <taxon>Sar</taxon>
        <taxon>Rhizaria</taxon>
        <taxon>Retaria</taxon>
        <taxon>Foraminifera</taxon>
        <taxon>Monothalamids</taxon>
        <taxon>Reticulomyxidae</taxon>
        <taxon>Reticulomyxa</taxon>
    </lineage>
</organism>
<keyword evidence="2" id="KW-1185">Reference proteome</keyword>
<dbReference type="Proteomes" id="UP000023152">
    <property type="component" value="Unassembled WGS sequence"/>
</dbReference>
<proteinExistence type="predicted"/>
<protein>
    <submittedName>
        <fullName evidence="1">Uncharacterized protein</fullName>
    </submittedName>
</protein>
<accession>X6L8X7</accession>
<dbReference type="Gene3D" id="1.25.40.10">
    <property type="entry name" value="Tetratricopeptide repeat domain"/>
    <property type="match status" value="1"/>
</dbReference>
<dbReference type="EMBL" id="ASPP01046576">
    <property type="protein sequence ID" value="ETN98477.1"/>
    <property type="molecule type" value="Genomic_DNA"/>
</dbReference>
<evidence type="ECO:0000313" key="2">
    <source>
        <dbReference type="Proteomes" id="UP000023152"/>
    </source>
</evidence>
<reference evidence="1 2" key="1">
    <citation type="journal article" date="2013" name="Curr. Biol.">
        <title>The Genome of the Foraminiferan Reticulomyxa filosa.</title>
        <authorList>
            <person name="Glockner G."/>
            <person name="Hulsmann N."/>
            <person name="Schleicher M."/>
            <person name="Noegel A.A."/>
            <person name="Eichinger L."/>
            <person name="Gallinger C."/>
            <person name="Pawlowski J."/>
            <person name="Sierra R."/>
            <person name="Euteneuer U."/>
            <person name="Pillet L."/>
            <person name="Moustafa A."/>
            <person name="Platzer M."/>
            <person name="Groth M."/>
            <person name="Szafranski K."/>
            <person name="Schliwa M."/>
        </authorList>
    </citation>
    <scope>NUCLEOTIDE SEQUENCE [LARGE SCALE GENOMIC DNA]</scope>
</reference>
<dbReference type="InterPro" id="IPR011990">
    <property type="entry name" value="TPR-like_helical_dom_sf"/>
</dbReference>
<evidence type="ECO:0000313" key="1">
    <source>
        <dbReference type="EMBL" id="ETN98477.1"/>
    </source>
</evidence>
<sequence length="81" mass="9541">MEFGKKALDFRLKKLYFNYLDIGNSYDILGDINCKKGEKMEIIKCYKNAISIYTKSFSENNQKTQKVILKLKNLQMCVDFI</sequence>
<name>X6L8X7_RETFI</name>
<dbReference type="AlphaFoldDB" id="X6L8X7"/>
<gene>
    <name evidence="1" type="ORF">RFI_39019</name>
</gene>
<comment type="caution">
    <text evidence="1">The sequence shown here is derived from an EMBL/GenBank/DDBJ whole genome shotgun (WGS) entry which is preliminary data.</text>
</comment>